<dbReference type="InterPro" id="IPR016177">
    <property type="entry name" value="DNA-bd_dom_sf"/>
</dbReference>
<dbReference type="KEGG" id="taes:123133866"/>
<keyword evidence="3" id="KW-0238">DNA-binding</keyword>
<reference evidence="8" key="2">
    <citation type="submission" date="2018-10" db="UniProtKB">
        <authorList>
            <consortium name="EnsemblPlants"/>
        </authorList>
    </citation>
    <scope>IDENTIFICATION</scope>
</reference>
<feature type="region of interest" description="Disordered" evidence="6">
    <location>
        <begin position="294"/>
        <end position="322"/>
    </location>
</feature>
<protein>
    <recommendedName>
        <fullName evidence="7">AP2/ERF domain-containing protein</fullName>
    </recommendedName>
</protein>
<evidence type="ECO:0000259" key="7">
    <source>
        <dbReference type="PROSITE" id="PS51032"/>
    </source>
</evidence>
<proteinExistence type="predicted"/>
<sequence>MAAEDDGAVATAGGRRKRTVRSEVLGVYRLQRGKYRARIWDPSRRAMKNLGAFATAQEAARAYDAAAVGLHGAATALTYFRQHTAADGDGDAPLLHVDTDAKADAGDAPLLRVSCVGEDVCAVESRPGRDAAATAKERKAPLRPVARAVFRRVRRRPSGKCVARIRCPKGGARGYLGGFNTAEEAARAYVASAVKLRGAIGLKKARAAGEINFKGQAGRKAAAAKSKSRSRSSSLPVFRGVRQTGGGKKYSARIWDPARRAKLFLGAFDTAEEAAGAYDAEAVRLRGAKAKTNLKQQPMARKKTAGRTDTGTKFRGVHRKPSGKYAAQIRHAGENSRWLGLFGPAEDAARAYDAAAVKLHGVKAITNFKQPPMAAAAVAVDDGVQPPMELNDVPELRGVTAKTNLNQPPMVAGSADDGEESRMDLADNDFPEQPALDLFSGTITADAQLDDVFADLPPLDLQQVDELLKEMDFANMMA</sequence>
<dbReference type="PRINTS" id="PR00367">
    <property type="entry name" value="ETHRSPELEMNT"/>
</dbReference>
<evidence type="ECO:0000256" key="4">
    <source>
        <dbReference type="ARBA" id="ARBA00023163"/>
    </source>
</evidence>
<dbReference type="Gramene" id="TraesCS6B03G0402400.1">
    <property type="protein sequence ID" value="TraesCS6B03G0402400.1.CDS1"/>
    <property type="gene ID" value="TraesCS6B03G0402400"/>
</dbReference>
<dbReference type="GO" id="GO:0003700">
    <property type="term" value="F:DNA-binding transcription factor activity"/>
    <property type="evidence" value="ECO:0007669"/>
    <property type="project" value="InterPro"/>
</dbReference>
<evidence type="ECO:0000256" key="5">
    <source>
        <dbReference type="ARBA" id="ARBA00023242"/>
    </source>
</evidence>
<keyword evidence="9" id="KW-1185">Reference proteome</keyword>
<gene>
    <name evidence="8" type="primary">LOC123133866</name>
</gene>
<evidence type="ECO:0000313" key="9">
    <source>
        <dbReference type="Proteomes" id="UP000019116"/>
    </source>
</evidence>
<dbReference type="PROSITE" id="PS51032">
    <property type="entry name" value="AP2_ERF"/>
    <property type="match status" value="4"/>
</dbReference>
<dbReference type="InterPro" id="IPR036955">
    <property type="entry name" value="AP2/ERF_dom_sf"/>
</dbReference>
<feature type="domain" description="AP2/ERF" evidence="7">
    <location>
        <begin position="149"/>
        <end position="214"/>
    </location>
</feature>
<dbReference type="SMART" id="SM00380">
    <property type="entry name" value="AP2"/>
    <property type="match status" value="4"/>
</dbReference>
<dbReference type="GO" id="GO:0005634">
    <property type="term" value="C:nucleus"/>
    <property type="evidence" value="ECO:0007669"/>
    <property type="project" value="UniProtKB-SubCell"/>
</dbReference>
<dbReference type="GO" id="GO:0003677">
    <property type="term" value="F:DNA binding"/>
    <property type="evidence" value="ECO:0007669"/>
    <property type="project" value="UniProtKB-KW"/>
</dbReference>
<dbReference type="STRING" id="4565.A0A3B6PKH7"/>
<dbReference type="Gramene" id="TraesCLE_scaffold_006571_01G000300.1">
    <property type="protein sequence ID" value="TraesCLE_scaffold_006571_01G000300.1"/>
    <property type="gene ID" value="TraesCLE_scaffold_006571_01G000300"/>
</dbReference>
<feature type="domain" description="AP2/ERF" evidence="7">
    <location>
        <begin position="313"/>
        <end position="369"/>
    </location>
</feature>
<dbReference type="Gramene" id="TraesCS6B02G158900.1">
    <property type="protein sequence ID" value="TraesCS6B02G158900.1.cds1"/>
    <property type="gene ID" value="TraesCS6B02G158900"/>
</dbReference>
<keyword evidence="4" id="KW-0804">Transcription</keyword>
<dbReference type="CDD" id="cd00018">
    <property type="entry name" value="AP2"/>
    <property type="match status" value="2"/>
</dbReference>
<dbReference type="Gene3D" id="3.30.730.10">
    <property type="entry name" value="AP2/ERF domain"/>
    <property type="match status" value="4"/>
</dbReference>
<dbReference type="SMR" id="A0A3B6PKH7"/>
<dbReference type="Proteomes" id="UP000019116">
    <property type="component" value="Chromosome 6B"/>
</dbReference>
<dbReference type="SUPFAM" id="SSF54171">
    <property type="entry name" value="DNA-binding domain"/>
    <property type="match status" value="4"/>
</dbReference>
<keyword evidence="5" id="KW-0539">Nucleus</keyword>
<feature type="domain" description="AP2/ERF" evidence="7">
    <location>
        <begin position="23"/>
        <end position="81"/>
    </location>
</feature>
<name>A0A3B6PKH7_WHEAT</name>
<reference evidence="8" key="1">
    <citation type="submission" date="2018-08" db="EMBL/GenBank/DDBJ databases">
        <authorList>
            <person name="Rossello M."/>
        </authorList>
    </citation>
    <scope>NUCLEOTIDE SEQUENCE [LARGE SCALE GENOMIC DNA]</scope>
    <source>
        <strain evidence="8">cv. Chinese Spring</strain>
    </source>
</reference>
<dbReference type="InterPro" id="IPR001471">
    <property type="entry name" value="AP2/ERF_dom"/>
</dbReference>
<evidence type="ECO:0000256" key="2">
    <source>
        <dbReference type="ARBA" id="ARBA00023015"/>
    </source>
</evidence>
<comment type="subcellular location">
    <subcellularLocation>
        <location evidence="1">Nucleus</location>
    </subcellularLocation>
</comment>
<dbReference type="OMA" id="VQPPMEL"/>
<dbReference type="EnsemblPlants" id="TraesCS6B02G158900.1">
    <property type="protein sequence ID" value="TraesCS6B02G158900.1.cds1"/>
    <property type="gene ID" value="TraesCS6B02G158900"/>
</dbReference>
<dbReference type="PANTHER" id="PTHR31677:SF75">
    <property type="entry name" value="ETHYLENE-RESPONSIVE TRANSCRIPTION FACTOR ERF084"/>
    <property type="match status" value="1"/>
</dbReference>
<evidence type="ECO:0000256" key="3">
    <source>
        <dbReference type="ARBA" id="ARBA00023125"/>
    </source>
</evidence>
<keyword evidence="2" id="KW-0805">Transcription regulation</keyword>
<dbReference type="AlphaFoldDB" id="A0A3B6PKH7"/>
<feature type="domain" description="AP2/ERF" evidence="7">
    <location>
        <begin position="237"/>
        <end position="295"/>
    </location>
</feature>
<organism evidence="8">
    <name type="scientific">Triticum aestivum</name>
    <name type="common">Wheat</name>
    <dbReference type="NCBI Taxonomy" id="4565"/>
    <lineage>
        <taxon>Eukaryota</taxon>
        <taxon>Viridiplantae</taxon>
        <taxon>Streptophyta</taxon>
        <taxon>Embryophyta</taxon>
        <taxon>Tracheophyta</taxon>
        <taxon>Spermatophyta</taxon>
        <taxon>Magnoliopsida</taxon>
        <taxon>Liliopsida</taxon>
        <taxon>Poales</taxon>
        <taxon>Poaceae</taxon>
        <taxon>BOP clade</taxon>
        <taxon>Pooideae</taxon>
        <taxon>Triticodae</taxon>
        <taxon>Triticeae</taxon>
        <taxon>Triticinae</taxon>
        <taxon>Triticum</taxon>
    </lineage>
</organism>
<accession>A0A3B6PKH7</accession>
<dbReference type="PANTHER" id="PTHR31677">
    <property type="entry name" value="AP2 DOMAIN CLASS TRANSCRIPTION FACTOR"/>
    <property type="match status" value="1"/>
</dbReference>
<dbReference type="GeneID" id="123133866"/>
<dbReference type="OrthoDB" id="720715at2759"/>
<evidence type="ECO:0000256" key="6">
    <source>
        <dbReference type="SAM" id="MobiDB-lite"/>
    </source>
</evidence>
<dbReference type="RefSeq" id="XP_044409194.1">
    <property type="nucleotide sequence ID" value="XM_044553259.1"/>
</dbReference>
<evidence type="ECO:0000256" key="1">
    <source>
        <dbReference type="ARBA" id="ARBA00004123"/>
    </source>
</evidence>
<feature type="region of interest" description="Disordered" evidence="6">
    <location>
        <begin position="216"/>
        <end position="241"/>
    </location>
</feature>
<evidence type="ECO:0000313" key="8">
    <source>
        <dbReference type="EnsemblPlants" id="TraesCS6B02G158900.1.cds1"/>
    </source>
</evidence>